<comment type="caution">
    <text evidence="3">The sequence shown here is derived from an EMBL/GenBank/DDBJ whole genome shotgun (WGS) entry which is preliminary data.</text>
</comment>
<accession>A0AAD6XJ90</accession>
<evidence type="ECO:0000313" key="4">
    <source>
        <dbReference type="Proteomes" id="UP001222325"/>
    </source>
</evidence>
<protein>
    <recommendedName>
        <fullName evidence="2">SET domain-containing protein</fullName>
    </recommendedName>
</protein>
<keyword evidence="4" id="KW-1185">Reference proteome</keyword>
<dbReference type="PROSITE" id="PS50280">
    <property type="entry name" value="SET"/>
    <property type="match status" value="1"/>
</dbReference>
<proteinExistence type="predicted"/>
<feature type="compositionally biased region" description="Basic residues" evidence="1">
    <location>
        <begin position="273"/>
        <end position="291"/>
    </location>
</feature>
<feature type="domain" description="SET" evidence="2">
    <location>
        <begin position="130"/>
        <end position="238"/>
    </location>
</feature>
<name>A0AAD6XJ90_9AGAR</name>
<dbReference type="SUPFAM" id="SSF82199">
    <property type="entry name" value="SET domain"/>
    <property type="match status" value="1"/>
</dbReference>
<sequence>MYPRFGGVRAKTAGGTRTVIKADDIVVWGGFGKPTGCAPARTDAVALQSKEPPLDPLTQQLFRGRWDQLIGPLFAQDGEPSRVKMEGVVREWMLRNAGWLQKDIQIRSTEEFEALNWGVRAYAVLRAPWSPVQIKHVRMGVDRDRGWGLVASTTIRKDEYLYEVLGALTVDMTEEQTDLSTMTVYGGKTRIMWGPLRLVNHDCEPNIEWVRVTGSKNALVGRAIRTIVGGDQLLADYGRGYFEGPCPCQSCNPEVHGAKSREEMEEEVAAAKRERKRRRDRENRAKKKASKAKSSGGTGIARDSHGTGPGRAGLCLRLGLAPSNPNVPAGRDAEPITRISAGL</sequence>
<feature type="compositionally biased region" description="Low complexity" evidence="1">
    <location>
        <begin position="312"/>
        <end position="322"/>
    </location>
</feature>
<dbReference type="EMBL" id="JARJCN010000045">
    <property type="protein sequence ID" value="KAJ7082458.1"/>
    <property type="molecule type" value="Genomic_DNA"/>
</dbReference>
<dbReference type="InterPro" id="IPR046341">
    <property type="entry name" value="SET_dom_sf"/>
</dbReference>
<evidence type="ECO:0000259" key="2">
    <source>
        <dbReference type="PROSITE" id="PS50280"/>
    </source>
</evidence>
<dbReference type="AlphaFoldDB" id="A0AAD6XJ90"/>
<dbReference type="Gene3D" id="2.170.270.10">
    <property type="entry name" value="SET domain"/>
    <property type="match status" value="1"/>
</dbReference>
<organism evidence="3 4">
    <name type="scientific">Mycena belliarum</name>
    <dbReference type="NCBI Taxonomy" id="1033014"/>
    <lineage>
        <taxon>Eukaryota</taxon>
        <taxon>Fungi</taxon>
        <taxon>Dikarya</taxon>
        <taxon>Basidiomycota</taxon>
        <taxon>Agaricomycotina</taxon>
        <taxon>Agaricomycetes</taxon>
        <taxon>Agaricomycetidae</taxon>
        <taxon>Agaricales</taxon>
        <taxon>Marasmiineae</taxon>
        <taxon>Mycenaceae</taxon>
        <taxon>Mycena</taxon>
    </lineage>
</organism>
<dbReference type="InterPro" id="IPR001214">
    <property type="entry name" value="SET_dom"/>
</dbReference>
<gene>
    <name evidence="3" type="ORF">B0H15DRAFT_803271</name>
</gene>
<feature type="region of interest" description="Disordered" evidence="1">
    <location>
        <begin position="255"/>
        <end position="343"/>
    </location>
</feature>
<dbReference type="SMART" id="SM00317">
    <property type="entry name" value="SET"/>
    <property type="match status" value="1"/>
</dbReference>
<evidence type="ECO:0000313" key="3">
    <source>
        <dbReference type="EMBL" id="KAJ7082458.1"/>
    </source>
</evidence>
<dbReference type="Proteomes" id="UP001222325">
    <property type="component" value="Unassembled WGS sequence"/>
</dbReference>
<dbReference type="Pfam" id="PF00856">
    <property type="entry name" value="SET"/>
    <property type="match status" value="1"/>
</dbReference>
<reference evidence="3" key="1">
    <citation type="submission" date="2023-03" db="EMBL/GenBank/DDBJ databases">
        <title>Massive genome expansion in bonnet fungi (Mycena s.s.) driven by repeated elements and novel gene families across ecological guilds.</title>
        <authorList>
            <consortium name="Lawrence Berkeley National Laboratory"/>
            <person name="Harder C.B."/>
            <person name="Miyauchi S."/>
            <person name="Viragh M."/>
            <person name="Kuo A."/>
            <person name="Thoen E."/>
            <person name="Andreopoulos B."/>
            <person name="Lu D."/>
            <person name="Skrede I."/>
            <person name="Drula E."/>
            <person name="Henrissat B."/>
            <person name="Morin E."/>
            <person name="Kohler A."/>
            <person name="Barry K."/>
            <person name="LaButti K."/>
            <person name="Morin E."/>
            <person name="Salamov A."/>
            <person name="Lipzen A."/>
            <person name="Mereny Z."/>
            <person name="Hegedus B."/>
            <person name="Baldrian P."/>
            <person name="Stursova M."/>
            <person name="Weitz H."/>
            <person name="Taylor A."/>
            <person name="Grigoriev I.V."/>
            <person name="Nagy L.G."/>
            <person name="Martin F."/>
            <person name="Kauserud H."/>
        </authorList>
    </citation>
    <scope>NUCLEOTIDE SEQUENCE</scope>
    <source>
        <strain evidence="3">CBHHK173m</strain>
    </source>
</reference>
<evidence type="ECO:0000256" key="1">
    <source>
        <dbReference type="SAM" id="MobiDB-lite"/>
    </source>
</evidence>